<dbReference type="STRING" id="360411.AC812_06335"/>
<dbReference type="AlphaFoldDB" id="A0A0N8GMU7"/>
<proteinExistence type="predicted"/>
<sequence>MSSQLVPFLIEAKRHAYAAGMTASVEPLLPGSIQLEYRLGDWFYRDVYFGEEFFAGQEMVYYRNRPWWSMVYAGGVKLEEPPAGQIFQFLRQALQQVDAQAPFRGPDSFEDGDFRYACAWRGTVEWFEGMEVIFHRERIAYQLTFSGGMIN</sequence>
<reference evidence="2 3" key="1">
    <citation type="submission" date="2015-07" db="EMBL/GenBank/DDBJ databases">
        <title>Draft genome of Bellilinea caldifistulae DSM 17877.</title>
        <authorList>
            <person name="Hemp J."/>
            <person name="Ward L.M."/>
            <person name="Pace L.A."/>
            <person name="Fischer W.W."/>
        </authorList>
    </citation>
    <scope>NUCLEOTIDE SEQUENCE [LARGE SCALE GENOMIC DNA]</scope>
    <source>
        <strain evidence="2 3">GOMI-1</strain>
    </source>
</reference>
<feature type="domain" description="DUF5680" evidence="1">
    <location>
        <begin position="46"/>
        <end position="150"/>
    </location>
</feature>
<gene>
    <name evidence="2" type="ORF">AC812_06335</name>
</gene>
<organism evidence="2 3">
    <name type="scientific">Bellilinea caldifistulae</name>
    <dbReference type="NCBI Taxonomy" id="360411"/>
    <lineage>
        <taxon>Bacteria</taxon>
        <taxon>Bacillati</taxon>
        <taxon>Chloroflexota</taxon>
        <taxon>Anaerolineae</taxon>
        <taxon>Anaerolineales</taxon>
        <taxon>Anaerolineaceae</taxon>
        <taxon>Bellilinea</taxon>
    </lineage>
</organism>
<keyword evidence="3" id="KW-1185">Reference proteome</keyword>
<dbReference type="OrthoDB" id="9812495at2"/>
<name>A0A0N8GMU7_9CHLR</name>
<dbReference type="Proteomes" id="UP000050514">
    <property type="component" value="Unassembled WGS sequence"/>
</dbReference>
<dbReference type="InterPro" id="IPR043735">
    <property type="entry name" value="DUF5680"/>
</dbReference>
<evidence type="ECO:0000313" key="3">
    <source>
        <dbReference type="Proteomes" id="UP000050514"/>
    </source>
</evidence>
<dbReference type="EMBL" id="LGHJ01000012">
    <property type="protein sequence ID" value="KPL76290.1"/>
    <property type="molecule type" value="Genomic_DNA"/>
</dbReference>
<evidence type="ECO:0000313" key="2">
    <source>
        <dbReference type="EMBL" id="KPL76290.1"/>
    </source>
</evidence>
<evidence type="ECO:0000259" key="1">
    <source>
        <dbReference type="Pfam" id="PF18931"/>
    </source>
</evidence>
<comment type="caution">
    <text evidence="2">The sequence shown here is derived from an EMBL/GenBank/DDBJ whole genome shotgun (WGS) entry which is preliminary data.</text>
</comment>
<dbReference type="Pfam" id="PF18931">
    <property type="entry name" value="DUF5680"/>
    <property type="match status" value="1"/>
</dbReference>
<dbReference type="RefSeq" id="WP_061919239.1">
    <property type="nucleotide sequence ID" value="NZ_DF967971.1"/>
</dbReference>
<accession>A0A0N8GMU7</accession>
<protein>
    <recommendedName>
        <fullName evidence="1">DUF5680 domain-containing protein</fullName>
    </recommendedName>
</protein>